<dbReference type="PROSITE" id="PS50846">
    <property type="entry name" value="HMA_2"/>
    <property type="match status" value="1"/>
</dbReference>
<evidence type="ECO:0000313" key="5">
    <source>
        <dbReference type="Proteomes" id="UP000235114"/>
    </source>
</evidence>
<name>A0A2N5GQV8_9BACI</name>
<evidence type="ECO:0000313" key="4">
    <source>
        <dbReference type="Proteomes" id="UP000234951"/>
    </source>
</evidence>
<dbReference type="EMBL" id="PGVD01000046">
    <property type="protein sequence ID" value="PLR94727.1"/>
    <property type="molecule type" value="Genomic_DNA"/>
</dbReference>
<organism evidence="2 4">
    <name type="scientific">Bacillus canaveralius</name>
    <dbReference type="NCBI Taxonomy" id="1403243"/>
    <lineage>
        <taxon>Bacteria</taxon>
        <taxon>Bacillati</taxon>
        <taxon>Bacillota</taxon>
        <taxon>Bacilli</taxon>
        <taxon>Bacillales</taxon>
        <taxon>Bacillaceae</taxon>
        <taxon>Bacillus</taxon>
    </lineage>
</organism>
<sequence length="69" mass="7926">MAQMTIYVKEAVNEQPIQTLETILSQMDGIERALVDIEDGEVKITYDETQLAQEKIKTRIEQHGLHVLE</sequence>
<dbReference type="AlphaFoldDB" id="A0A2N5GQV8"/>
<dbReference type="Proteomes" id="UP000235114">
    <property type="component" value="Unassembled WGS sequence"/>
</dbReference>
<reference evidence="2 4" key="1">
    <citation type="submission" date="2017-11" db="EMBL/GenBank/DDBJ databases">
        <title>Comparitive Functional Genomics of Dry Heat Resistant strains isolated from the Viking Spacecraft.</title>
        <authorList>
            <person name="Seuylemezian A."/>
            <person name="Cooper K."/>
            <person name="Vaishampayan P."/>
        </authorList>
    </citation>
    <scope>NUCLEOTIDE SEQUENCE [LARGE SCALE GENOMIC DNA]</scope>
    <source>
        <strain evidence="2 4">M4.6</strain>
    </source>
</reference>
<dbReference type="GO" id="GO:0046872">
    <property type="term" value="F:metal ion binding"/>
    <property type="evidence" value="ECO:0007669"/>
    <property type="project" value="InterPro"/>
</dbReference>
<evidence type="ECO:0000313" key="3">
    <source>
        <dbReference type="EMBL" id="PLR94727.1"/>
    </source>
</evidence>
<feature type="domain" description="HMA" evidence="1">
    <location>
        <begin position="2"/>
        <end position="68"/>
    </location>
</feature>
<dbReference type="Gene3D" id="3.30.70.100">
    <property type="match status" value="1"/>
</dbReference>
<accession>A0A2N5GQV8</accession>
<evidence type="ECO:0000313" key="2">
    <source>
        <dbReference type="EMBL" id="PLR85612.1"/>
    </source>
</evidence>
<dbReference type="InterPro" id="IPR036163">
    <property type="entry name" value="HMA_dom_sf"/>
</dbReference>
<dbReference type="EMBL" id="PGVA01000005">
    <property type="protein sequence ID" value="PLR85612.1"/>
    <property type="molecule type" value="Genomic_DNA"/>
</dbReference>
<dbReference type="InterPro" id="IPR006121">
    <property type="entry name" value="HMA_dom"/>
</dbReference>
<evidence type="ECO:0000259" key="1">
    <source>
        <dbReference type="PROSITE" id="PS50846"/>
    </source>
</evidence>
<dbReference type="CDD" id="cd00371">
    <property type="entry name" value="HMA"/>
    <property type="match status" value="1"/>
</dbReference>
<dbReference type="OrthoDB" id="2428971at2"/>
<protein>
    <recommendedName>
        <fullName evidence="1">HMA domain-containing protein</fullName>
    </recommendedName>
</protein>
<dbReference type="SUPFAM" id="SSF55008">
    <property type="entry name" value="HMA, heavy metal-associated domain"/>
    <property type="match status" value="1"/>
</dbReference>
<gene>
    <name evidence="2" type="ORF">CU635_03940</name>
    <name evidence="3" type="ORF">CVD25_16105</name>
</gene>
<proteinExistence type="predicted"/>
<comment type="caution">
    <text evidence="2">The sequence shown here is derived from an EMBL/GenBank/DDBJ whole genome shotgun (WGS) entry which is preliminary data.</text>
</comment>
<dbReference type="Pfam" id="PF00403">
    <property type="entry name" value="HMA"/>
    <property type="match status" value="1"/>
</dbReference>
<reference evidence="3 5" key="2">
    <citation type="submission" date="2017-12" db="EMBL/GenBank/DDBJ databases">
        <title>Comparative Functional Genomics of Dry Heat Resistant strains isolated from the Viking Spacecraft.</title>
        <authorList>
            <person name="Seuylemezian A."/>
            <person name="Cooper K."/>
            <person name="Vaishampayan P."/>
        </authorList>
    </citation>
    <scope>NUCLEOTIDE SEQUENCE [LARGE SCALE GENOMIC DNA]</scope>
    <source>
        <strain evidence="3 5">ATCC 29669</strain>
    </source>
</reference>
<dbReference type="Proteomes" id="UP000234951">
    <property type="component" value="Unassembled WGS sequence"/>
</dbReference>
<keyword evidence="5" id="KW-1185">Reference proteome</keyword>